<evidence type="ECO:0000313" key="14">
    <source>
        <dbReference type="EMBL" id="KAF9617383.1"/>
    </source>
</evidence>
<evidence type="ECO:0000256" key="1">
    <source>
        <dbReference type="ARBA" id="ARBA00004162"/>
    </source>
</evidence>
<evidence type="ECO:0000256" key="2">
    <source>
        <dbReference type="ARBA" id="ARBA00012513"/>
    </source>
</evidence>
<keyword evidence="8 12" id="KW-1133">Transmembrane helix</keyword>
<dbReference type="InterPro" id="IPR008271">
    <property type="entry name" value="Ser/Thr_kinase_AS"/>
</dbReference>
<comment type="catalytic activity">
    <reaction evidence="10">
        <text>L-threonyl-[protein] + ATP = O-phospho-L-threonyl-[protein] + ADP + H(+)</text>
        <dbReference type="Rhea" id="RHEA:46608"/>
        <dbReference type="Rhea" id="RHEA-COMP:11060"/>
        <dbReference type="Rhea" id="RHEA-COMP:11605"/>
        <dbReference type="ChEBI" id="CHEBI:15378"/>
        <dbReference type="ChEBI" id="CHEBI:30013"/>
        <dbReference type="ChEBI" id="CHEBI:30616"/>
        <dbReference type="ChEBI" id="CHEBI:61977"/>
        <dbReference type="ChEBI" id="CHEBI:456216"/>
        <dbReference type="EC" id="2.7.11.1"/>
    </reaction>
</comment>
<dbReference type="PROSITE" id="PS00108">
    <property type="entry name" value="PROTEIN_KINASE_ST"/>
    <property type="match status" value="1"/>
</dbReference>
<evidence type="ECO:0000256" key="7">
    <source>
        <dbReference type="ARBA" id="ARBA00022840"/>
    </source>
</evidence>
<evidence type="ECO:0000313" key="15">
    <source>
        <dbReference type="Proteomes" id="UP000631114"/>
    </source>
</evidence>
<sequence>MWFFGFSTANPKHLWIIAAILFVIFLTILFRRLAFHLDQASTTKEEELKKERKRNFEERFSCGGLVRTYSFEELKMATKDFSIRIGVGATSFVYLAQLSDGRYGAVKRVMPERRGSKKIFLDEVSVLLRLSHPNLVGMMGFCLDKGEQLLLLDYVPNKSLFERMHTHRGQTLGILSWSNRLSIALDIANALNYLHSEADPPVIHRDLKSSNVLLIDNNHAKLGDFGLCKLGHDPTTHTPSVVKGSFGYTDTNYLKTGQVTTKSDVYSYGVLLLELITGLKSVQGSVTLAEWTEEWRKTKKVEVMVGMLDPKLNGDANIDQLISLVDIANSALVENYKRRPTMSEIVDRLVSSVEIFKIEIVV</sequence>
<dbReference type="GO" id="GO:0004674">
    <property type="term" value="F:protein serine/threonine kinase activity"/>
    <property type="evidence" value="ECO:0007669"/>
    <property type="project" value="UniProtKB-KW"/>
</dbReference>
<dbReference type="PANTHER" id="PTHR47982:SF55">
    <property type="entry name" value="PROTEIN KINASE DOMAIN-CONTAINING PROTEIN"/>
    <property type="match status" value="1"/>
</dbReference>
<evidence type="ECO:0000256" key="11">
    <source>
        <dbReference type="ARBA" id="ARBA00048679"/>
    </source>
</evidence>
<dbReference type="SMART" id="SM00220">
    <property type="entry name" value="S_TKc"/>
    <property type="match status" value="1"/>
</dbReference>
<evidence type="ECO:0000256" key="5">
    <source>
        <dbReference type="ARBA" id="ARBA00022692"/>
    </source>
</evidence>
<gene>
    <name evidence="14" type="ORF">IFM89_036304</name>
</gene>
<dbReference type="EMBL" id="JADFTS010000003">
    <property type="protein sequence ID" value="KAF9617383.1"/>
    <property type="molecule type" value="Genomic_DNA"/>
</dbReference>
<dbReference type="Gene3D" id="3.30.200.20">
    <property type="entry name" value="Phosphorylase Kinase, domain 1"/>
    <property type="match status" value="1"/>
</dbReference>
<evidence type="ECO:0000256" key="3">
    <source>
        <dbReference type="ARBA" id="ARBA00022527"/>
    </source>
</evidence>
<dbReference type="Proteomes" id="UP000631114">
    <property type="component" value="Unassembled WGS sequence"/>
</dbReference>
<dbReference type="PANTHER" id="PTHR47982">
    <property type="entry name" value="PROLINE-RICH RECEPTOR-LIKE PROTEIN KINASE PERK4"/>
    <property type="match status" value="1"/>
</dbReference>
<reference evidence="14 15" key="1">
    <citation type="submission" date="2020-10" db="EMBL/GenBank/DDBJ databases">
        <title>The Coptis chinensis genome and diversification of protoberbering-type alkaloids.</title>
        <authorList>
            <person name="Wang B."/>
            <person name="Shu S."/>
            <person name="Song C."/>
            <person name="Liu Y."/>
        </authorList>
    </citation>
    <scope>NUCLEOTIDE SEQUENCE [LARGE SCALE GENOMIC DNA]</scope>
    <source>
        <strain evidence="14">HL-2020</strain>
        <tissue evidence="14">Leaf</tissue>
    </source>
</reference>
<comment type="catalytic activity">
    <reaction evidence="11">
        <text>L-seryl-[protein] + ATP = O-phospho-L-seryl-[protein] + ADP + H(+)</text>
        <dbReference type="Rhea" id="RHEA:17989"/>
        <dbReference type="Rhea" id="RHEA-COMP:9863"/>
        <dbReference type="Rhea" id="RHEA-COMP:11604"/>
        <dbReference type="ChEBI" id="CHEBI:15378"/>
        <dbReference type="ChEBI" id="CHEBI:29999"/>
        <dbReference type="ChEBI" id="CHEBI:30616"/>
        <dbReference type="ChEBI" id="CHEBI:83421"/>
        <dbReference type="ChEBI" id="CHEBI:456216"/>
        <dbReference type="EC" id="2.7.11.1"/>
    </reaction>
</comment>
<evidence type="ECO:0000256" key="9">
    <source>
        <dbReference type="ARBA" id="ARBA00023136"/>
    </source>
</evidence>
<accession>A0A835IKM0</accession>
<dbReference type="AlphaFoldDB" id="A0A835IKM0"/>
<dbReference type="EC" id="2.7.11.1" evidence="2"/>
<comment type="caution">
    <text evidence="14">The sequence shown here is derived from an EMBL/GenBank/DDBJ whole genome shotgun (WGS) entry which is preliminary data.</text>
</comment>
<name>A0A835IKM0_9MAGN</name>
<feature type="domain" description="Protein kinase" evidence="13">
    <location>
        <begin position="79"/>
        <end position="356"/>
    </location>
</feature>
<feature type="transmembrane region" description="Helical" evidence="12">
    <location>
        <begin position="12"/>
        <end position="30"/>
    </location>
</feature>
<dbReference type="SUPFAM" id="SSF56112">
    <property type="entry name" value="Protein kinase-like (PK-like)"/>
    <property type="match status" value="1"/>
</dbReference>
<dbReference type="PROSITE" id="PS50011">
    <property type="entry name" value="PROTEIN_KINASE_DOM"/>
    <property type="match status" value="1"/>
</dbReference>
<keyword evidence="3" id="KW-0418">Kinase</keyword>
<dbReference type="InterPro" id="IPR000719">
    <property type="entry name" value="Prot_kinase_dom"/>
</dbReference>
<keyword evidence="6" id="KW-0547">Nucleotide-binding</keyword>
<dbReference type="GO" id="GO:0005886">
    <property type="term" value="C:plasma membrane"/>
    <property type="evidence" value="ECO:0007669"/>
    <property type="project" value="UniProtKB-SubCell"/>
</dbReference>
<protein>
    <recommendedName>
        <fullName evidence="2">non-specific serine/threonine protein kinase</fullName>
        <ecNumber evidence="2">2.7.11.1</ecNumber>
    </recommendedName>
</protein>
<proteinExistence type="predicted"/>
<organism evidence="14 15">
    <name type="scientific">Coptis chinensis</name>
    <dbReference type="NCBI Taxonomy" id="261450"/>
    <lineage>
        <taxon>Eukaryota</taxon>
        <taxon>Viridiplantae</taxon>
        <taxon>Streptophyta</taxon>
        <taxon>Embryophyta</taxon>
        <taxon>Tracheophyta</taxon>
        <taxon>Spermatophyta</taxon>
        <taxon>Magnoliopsida</taxon>
        <taxon>Ranunculales</taxon>
        <taxon>Ranunculaceae</taxon>
        <taxon>Coptidoideae</taxon>
        <taxon>Coptis</taxon>
    </lineage>
</organism>
<keyword evidence="3" id="KW-0723">Serine/threonine-protein kinase</keyword>
<evidence type="ECO:0000256" key="4">
    <source>
        <dbReference type="ARBA" id="ARBA00022679"/>
    </source>
</evidence>
<dbReference type="Gene3D" id="1.10.510.10">
    <property type="entry name" value="Transferase(Phosphotransferase) domain 1"/>
    <property type="match status" value="1"/>
</dbReference>
<keyword evidence="15" id="KW-1185">Reference proteome</keyword>
<evidence type="ECO:0000256" key="12">
    <source>
        <dbReference type="SAM" id="Phobius"/>
    </source>
</evidence>
<evidence type="ECO:0000259" key="13">
    <source>
        <dbReference type="PROSITE" id="PS50011"/>
    </source>
</evidence>
<keyword evidence="5 12" id="KW-0812">Transmembrane</keyword>
<dbReference type="InterPro" id="IPR011009">
    <property type="entry name" value="Kinase-like_dom_sf"/>
</dbReference>
<evidence type="ECO:0000256" key="6">
    <source>
        <dbReference type="ARBA" id="ARBA00022741"/>
    </source>
</evidence>
<dbReference type="InterPro" id="IPR047117">
    <property type="entry name" value="PERK1-13-like"/>
</dbReference>
<comment type="subcellular location">
    <subcellularLocation>
        <location evidence="1">Cell membrane</location>
        <topology evidence="1">Single-pass membrane protein</topology>
    </subcellularLocation>
</comment>
<dbReference type="OrthoDB" id="4062651at2759"/>
<keyword evidence="7" id="KW-0067">ATP-binding</keyword>
<evidence type="ECO:0000256" key="8">
    <source>
        <dbReference type="ARBA" id="ARBA00022989"/>
    </source>
</evidence>
<dbReference type="GO" id="GO:0005524">
    <property type="term" value="F:ATP binding"/>
    <property type="evidence" value="ECO:0007669"/>
    <property type="project" value="UniProtKB-KW"/>
</dbReference>
<keyword evidence="9 12" id="KW-0472">Membrane</keyword>
<evidence type="ECO:0000256" key="10">
    <source>
        <dbReference type="ARBA" id="ARBA00047899"/>
    </source>
</evidence>
<dbReference type="Pfam" id="PF00069">
    <property type="entry name" value="Pkinase"/>
    <property type="match status" value="1"/>
</dbReference>
<keyword evidence="4" id="KW-0808">Transferase</keyword>